<evidence type="ECO:0008006" key="3">
    <source>
        <dbReference type="Google" id="ProtNLM"/>
    </source>
</evidence>
<dbReference type="AlphaFoldDB" id="F8F189"/>
<gene>
    <name evidence="1" type="ordered locus">Spica_0573</name>
</gene>
<dbReference type="RefSeq" id="WP_013968045.1">
    <property type="nucleotide sequence ID" value="NC_015732.1"/>
</dbReference>
<dbReference type="KEGG" id="scd:Spica_0573"/>
<reference evidence="2" key="1">
    <citation type="journal article" date="2013" name="Stand. Genomic Sci.">
        <title>Genome sequence of the thermophilic fresh-water bacterium Spirochaeta caldaria type strain (H1(T)), reclassification of Spirochaeta caldaria, Spirochaeta stenostrepta, and Spirochaeta zuelzerae in the genus Treponema as Treponema caldaria comb. nov., Treponema stenostrepta comb. nov., and Treponema zuelzerae comb. nov., and emendation of the genus Treponema.</title>
        <authorList>
            <person name="Abt B."/>
            <person name="Goker M."/>
            <person name="Scheuner C."/>
            <person name="Han C."/>
            <person name="Lu M."/>
            <person name="Misra M."/>
            <person name="Lapidus A."/>
            <person name="Nolan M."/>
            <person name="Lucas S."/>
            <person name="Hammon N."/>
            <person name="Deshpande S."/>
            <person name="Cheng J.F."/>
            <person name="Tapia R."/>
            <person name="Goodwin L.A."/>
            <person name="Pitluck S."/>
            <person name="Liolios K."/>
            <person name="Pagani I."/>
            <person name="Ivanova N."/>
            <person name="Mavromatis K."/>
            <person name="Mikhailova N."/>
            <person name="Huntemann M."/>
            <person name="Pati A."/>
            <person name="Chen A."/>
            <person name="Palaniappan K."/>
            <person name="Land M."/>
            <person name="Hauser L."/>
            <person name="Jeffries C.D."/>
            <person name="Rohde M."/>
            <person name="Spring S."/>
            <person name="Gronow S."/>
            <person name="Detter J.C."/>
            <person name="Bristow J."/>
            <person name="Eisen J.A."/>
            <person name="Markowitz V."/>
            <person name="Hugenholtz P."/>
            <person name="Kyrpides N.C."/>
            <person name="Woyke T."/>
            <person name="Klenk H.P."/>
        </authorList>
    </citation>
    <scope>NUCLEOTIDE SEQUENCE</scope>
    <source>
        <strain evidence="2">ATCC 51460 / DSM 7334 / H1</strain>
    </source>
</reference>
<proteinExistence type="predicted"/>
<accession>F8F189</accession>
<evidence type="ECO:0000313" key="2">
    <source>
        <dbReference type="Proteomes" id="UP000000503"/>
    </source>
</evidence>
<dbReference type="STRING" id="744872.Spica_0573"/>
<sequence>MATVAQKPLAWITAADMGLGHKRAAWPLAPFGKGGVIIAGSDANTDPDELALWNRLRHTYESLSRIKSWPVVGNALFGIMDALMAIPTAYPFRDLSKPTIQNTFVDKLVAKGLCRTFIRQAQSEPLPIVTTFYAQAIAAEKAGLKRIYCVITDTDLNRVWVAANPKESRIEYFVPCGRALRRLKQYGVPDERIYMTGFPLPLDLTGDEDLSILRSDLGLRLARLDPQNRFWPLHVYSVEHFLGKEYCPEKRGREVGPLTITFAVGGAGAQKEIGATVLHALAPRLSDGSFRLNLVAGKRPEVAVYFRDQLETLRSKHPEAADSVTIVFNPEDAGYFAEFATILHDTDVLWTKPSELSFYAGLGIPIIMAPPIGSQEVHNREWLMEIQGGFDQKDPEYAHEWLWDLLKEGRLAECAWDGFLKARKYGTYKIAEILKTGTMQRETSPLKR</sequence>
<evidence type="ECO:0000313" key="1">
    <source>
        <dbReference type="EMBL" id="AEJ18733.1"/>
    </source>
</evidence>
<protein>
    <recommendedName>
        <fullName evidence="3">Glycosyl transferase family 28 C-terminal domain-containing protein</fullName>
    </recommendedName>
</protein>
<name>F8F189_GRAC1</name>
<organism evidence="1 2">
    <name type="scientific">Gracilinema caldarium (strain ATCC 51460 / DSM 7334 / H1)</name>
    <name type="common">Treponema caldarium</name>
    <dbReference type="NCBI Taxonomy" id="744872"/>
    <lineage>
        <taxon>Bacteria</taxon>
        <taxon>Pseudomonadati</taxon>
        <taxon>Spirochaetota</taxon>
        <taxon>Spirochaetia</taxon>
        <taxon>Spirochaetales</taxon>
        <taxon>Breznakiellaceae</taxon>
        <taxon>Gracilinema</taxon>
    </lineage>
</organism>
<dbReference type="OrthoDB" id="1550579at2"/>
<dbReference type="EMBL" id="CP002868">
    <property type="protein sequence ID" value="AEJ18733.1"/>
    <property type="molecule type" value="Genomic_DNA"/>
</dbReference>
<dbReference type="Proteomes" id="UP000000503">
    <property type="component" value="Chromosome"/>
</dbReference>
<dbReference type="eggNOG" id="COG0707">
    <property type="taxonomic scope" value="Bacteria"/>
</dbReference>
<dbReference type="HOGENOM" id="CLU_611027_0_0_12"/>
<keyword evidence="2" id="KW-1185">Reference proteome</keyword>